<dbReference type="EMBL" id="CAIX01000299">
    <property type="protein sequence ID" value="CCI49465.1"/>
    <property type="molecule type" value="Genomic_DNA"/>
</dbReference>
<dbReference type="OrthoDB" id="58713at2759"/>
<gene>
    <name evidence="1" type="ORF">BN9_107810</name>
</gene>
<accession>A0A024GRS6</accession>
<evidence type="ECO:0000313" key="2">
    <source>
        <dbReference type="Proteomes" id="UP000053237"/>
    </source>
</evidence>
<sequence>MIKTTDGTLWEFACLFVRHKLPFHAIKCLEVICLAESSSDAAIKLKAHIFLAEMYGSIVIRTRDDKKISGQERKMIDRCEDCVLYAEKQLERDGNWGNVISKEWKLRLYRAKYFAGKLYTKRNHASQLNNLCEAIVECVKYDHNEERIVRIYEDIFVAALKDRLIRIYDAVLMHKETKSVFESHLRCIKSVLDKLPNVQLQVWLMIVNYHTKITTSFGTSEEACEILNRTNQLSSQIRKSQVGSSTWCKLKFYQRILSCFVLSSIGDYNEASNILRKSKAVILSDSRMNRVWSTTDDFMTLVLDLLDVCLLAKCDSVAAIKKCADLIHRAQNSTADSARQNKIAPGLLGVFFDLLHLYCELQFRQCRFFAMCQTIHQTLQMFSLYKSFLVNSPTYSYIISRIYISIAKYMIVIRCKSGAQNALKRVIECHLLPIDNYIGAYPDCWIEIWLEILDLATYDAMIATEIQRNLGAIHSPDTASKILHSTFSKLADGILHLQVLKALVLDRRCLEWQAKFALFEARAKRWSCGQSDANSTTKYVEPFHPVVDSRNRISNLKTALRSHNANSAETTAELSAMLGYELILQDQLESGESVLKNAIRISLHTKSLLLQLLTLVSVHRLYSKKSMLEAKHATEIKHGKKLLQFNRRVSEARDETARNEYILKWIDTDL</sequence>
<name>A0A024GRS6_9STRA</name>
<reference evidence="1 2" key="1">
    <citation type="submission" date="2012-05" db="EMBL/GenBank/DDBJ databases">
        <title>Recombination and specialization in a pathogen metapopulation.</title>
        <authorList>
            <person name="Gardiner A."/>
            <person name="Kemen E."/>
            <person name="Schultz-Larsen T."/>
            <person name="MacLean D."/>
            <person name="Van Oosterhout C."/>
            <person name="Jones J.D.G."/>
        </authorList>
    </citation>
    <scope>NUCLEOTIDE SEQUENCE [LARGE SCALE GENOMIC DNA]</scope>
    <source>
        <strain evidence="1 2">Ac Nc2</strain>
    </source>
</reference>
<organism evidence="1 2">
    <name type="scientific">Albugo candida</name>
    <dbReference type="NCBI Taxonomy" id="65357"/>
    <lineage>
        <taxon>Eukaryota</taxon>
        <taxon>Sar</taxon>
        <taxon>Stramenopiles</taxon>
        <taxon>Oomycota</taxon>
        <taxon>Peronosporomycetes</taxon>
        <taxon>Albuginales</taxon>
        <taxon>Albuginaceae</taxon>
        <taxon>Albugo</taxon>
    </lineage>
</organism>
<keyword evidence="2" id="KW-1185">Reference proteome</keyword>
<evidence type="ECO:0000313" key="1">
    <source>
        <dbReference type="EMBL" id="CCI49465.1"/>
    </source>
</evidence>
<dbReference type="InParanoid" id="A0A024GRS6"/>
<dbReference type="AlphaFoldDB" id="A0A024GRS6"/>
<comment type="caution">
    <text evidence="1">The sequence shown here is derived from an EMBL/GenBank/DDBJ whole genome shotgun (WGS) entry which is preliminary data.</text>
</comment>
<protein>
    <submittedName>
        <fullName evidence="1">Uncharacterized protein</fullName>
    </submittedName>
</protein>
<dbReference type="Proteomes" id="UP000053237">
    <property type="component" value="Unassembled WGS sequence"/>
</dbReference>
<proteinExistence type="predicted"/>